<gene>
    <name evidence="2" type="ORF">Nepgr_034005</name>
</gene>
<name>A0AAD3Y984_NEPGR</name>
<evidence type="ECO:0000256" key="1">
    <source>
        <dbReference type="SAM" id="MobiDB-lite"/>
    </source>
</evidence>
<keyword evidence="3" id="KW-1185">Reference proteome</keyword>
<feature type="region of interest" description="Disordered" evidence="1">
    <location>
        <begin position="51"/>
        <end position="73"/>
    </location>
</feature>
<accession>A0AAD3Y984</accession>
<evidence type="ECO:0000313" key="3">
    <source>
        <dbReference type="Proteomes" id="UP001279734"/>
    </source>
</evidence>
<evidence type="ECO:0000313" key="2">
    <source>
        <dbReference type="EMBL" id="GMH32161.1"/>
    </source>
</evidence>
<reference evidence="2" key="1">
    <citation type="submission" date="2023-05" db="EMBL/GenBank/DDBJ databases">
        <title>Nepenthes gracilis genome sequencing.</title>
        <authorList>
            <person name="Fukushima K."/>
        </authorList>
    </citation>
    <scope>NUCLEOTIDE SEQUENCE</scope>
    <source>
        <strain evidence="2">SING2019-196</strain>
    </source>
</reference>
<comment type="caution">
    <text evidence="2">The sequence shown here is derived from an EMBL/GenBank/DDBJ whole genome shotgun (WGS) entry which is preliminary data.</text>
</comment>
<proteinExistence type="predicted"/>
<sequence length="117" mass="12336">MFGSDTRPGAQPAAVAVTGATLAQSLGSDTVIFGRDTRRLWGDTRRPSLECDRRARRQRASGPRGGTRDLGKSFLDVGATTGPIFGKAGSLAVCRARHSRCGATTGQSLQEQPFSSL</sequence>
<dbReference type="EMBL" id="BSYO01000154">
    <property type="protein sequence ID" value="GMH32161.1"/>
    <property type="molecule type" value="Genomic_DNA"/>
</dbReference>
<protein>
    <submittedName>
        <fullName evidence="2">Uncharacterized protein</fullName>
    </submittedName>
</protein>
<organism evidence="2 3">
    <name type="scientific">Nepenthes gracilis</name>
    <name type="common">Slender pitcher plant</name>
    <dbReference type="NCBI Taxonomy" id="150966"/>
    <lineage>
        <taxon>Eukaryota</taxon>
        <taxon>Viridiplantae</taxon>
        <taxon>Streptophyta</taxon>
        <taxon>Embryophyta</taxon>
        <taxon>Tracheophyta</taxon>
        <taxon>Spermatophyta</taxon>
        <taxon>Magnoliopsida</taxon>
        <taxon>eudicotyledons</taxon>
        <taxon>Gunneridae</taxon>
        <taxon>Pentapetalae</taxon>
        <taxon>Caryophyllales</taxon>
        <taxon>Nepenthaceae</taxon>
        <taxon>Nepenthes</taxon>
    </lineage>
</organism>
<dbReference type="AlphaFoldDB" id="A0AAD3Y984"/>
<dbReference type="Proteomes" id="UP001279734">
    <property type="component" value="Unassembled WGS sequence"/>
</dbReference>